<evidence type="ECO:0000313" key="22">
    <source>
        <dbReference type="Proteomes" id="UP000009235"/>
    </source>
</evidence>
<feature type="binding site" evidence="19">
    <location>
        <position position="365"/>
    </location>
    <ligand>
        <name>GTP</name>
        <dbReference type="ChEBI" id="CHEBI:37565"/>
    </ligand>
</feature>
<keyword evidence="13 19" id="KW-0342">GTP-binding</keyword>
<dbReference type="Proteomes" id="UP000009235">
    <property type="component" value="Chromosome"/>
</dbReference>
<evidence type="ECO:0000256" key="16">
    <source>
        <dbReference type="ARBA" id="ARBA00023268"/>
    </source>
</evidence>
<dbReference type="HAMAP" id="MF_00180">
    <property type="entry name" value="RibB"/>
    <property type="match status" value="1"/>
</dbReference>
<dbReference type="GO" id="GO:0000287">
    <property type="term" value="F:magnesium ion binding"/>
    <property type="evidence" value="ECO:0007669"/>
    <property type="project" value="UniProtKB-UniRule"/>
</dbReference>
<keyword evidence="22" id="KW-1185">Reference proteome</keyword>
<evidence type="ECO:0000256" key="1">
    <source>
        <dbReference type="ARBA" id="ARBA00000141"/>
    </source>
</evidence>
<dbReference type="SUPFAM" id="SSF55821">
    <property type="entry name" value="YrdC/RibB"/>
    <property type="match status" value="1"/>
</dbReference>
<dbReference type="InterPro" id="IPR000422">
    <property type="entry name" value="DHBP_synthase_RibB"/>
</dbReference>
<feature type="binding site" evidence="19">
    <location>
        <position position="29"/>
    </location>
    <ligand>
        <name>Mg(2+)</name>
        <dbReference type="ChEBI" id="CHEBI:18420"/>
        <label>1</label>
    </ligand>
</feature>
<feature type="binding site" evidence="19">
    <location>
        <position position="277"/>
    </location>
    <ligand>
        <name>Zn(2+)</name>
        <dbReference type="ChEBI" id="CHEBI:29105"/>
        <note>catalytic</note>
    </ligand>
</feature>
<feature type="site" description="Essential for DHBP synthase activity" evidence="19">
    <location>
        <position position="165"/>
    </location>
</feature>
<evidence type="ECO:0000256" key="15">
    <source>
        <dbReference type="ARBA" id="ARBA00023239"/>
    </source>
</evidence>
<feature type="binding site" evidence="19">
    <location>
        <position position="264"/>
    </location>
    <ligand>
        <name>Zn(2+)</name>
        <dbReference type="ChEBI" id="CHEBI:29105"/>
        <note>catalytic</note>
    </ligand>
</feature>
<evidence type="ECO:0000313" key="21">
    <source>
        <dbReference type="EMBL" id="AEF40330.1"/>
    </source>
</evidence>
<dbReference type="OrthoDB" id="9793111at2"/>
<keyword evidence="16 19" id="KW-0511">Multifunctional enzyme</keyword>
<comment type="similarity">
    <text evidence="19">In the C-terminal section; belongs to the GTP cyclohydrolase II family.</text>
</comment>
<dbReference type="Pfam" id="PF00926">
    <property type="entry name" value="DHBP_synthase"/>
    <property type="match status" value="1"/>
</dbReference>
<dbReference type="FunFam" id="3.90.870.10:FF:000001">
    <property type="entry name" value="Riboflavin biosynthesis protein RibBA"/>
    <property type="match status" value="1"/>
</dbReference>
<dbReference type="SUPFAM" id="SSF142695">
    <property type="entry name" value="RibA-like"/>
    <property type="match status" value="1"/>
</dbReference>
<evidence type="ECO:0000256" key="6">
    <source>
        <dbReference type="ARBA" id="ARBA00005520"/>
    </source>
</evidence>
<dbReference type="GO" id="GO:0008270">
    <property type="term" value="F:zinc ion binding"/>
    <property type="evidence" value="ECO:0007669"/>
    <property type="project" value="UniProtKB-UniRule"/>
</dbReference>
<dbReference type="InterPro" id="IPR032677">
    <property type="entry name" value="GTP_cyclohydro_II"/>
</dbReference>
<dbReference type="NCBIfam" id="TIGR00506">
    <property type="entry name" value="ribB"/>
    <property type="match status" value="1"/>
</dbReference>
<feature type="binding site" evidence="19">
    <location>
        <position position="165"/>
    </location>
    <ligand>
        <name>D-ribulose 5-phosphate</name>
        <dbReference type="ChEBI" id="CHEBI:58121"/>
    </ligand>
</feature>
<dbReference type="InterPro" id="IPR036144">
    <property type="entry name" value="RibA-like_sf"/>
</dbReference>
<dbReference type="Gene3D" id="3.40.50.10990">
    <property type="entry name" value="GTP cyclohydrolase II"/>
    <property type="match status" value="1"/>
</dbReference>
<dbReference type="InterPro" id="IPR017945">
    <property type="entry name" value="DHBP_synth_RibB-like_a/b_dom"/>
</dbReference>
<feature type="binding site" evidence="19">
    <location>
        <begin position="259"/>
        <end position="263"/>
    </location>
    <ligand>
        <name>GTP</name>
        <dbReference type="ChEBI" id="CHEBI:37565"/>
    </ligand>
</feature>
<comment type="cofactor">
    <cofactor evidence="19">
        <name>Mg(2+)</name>
        <dbReference type="ChEBI" id="CHEBI:18420"/>
    </cofactor>
    <cofactor evidence="19">
        <name>Mn(2+)</name>
        <dbReference type="ChEBI" id="CHEBI:29035"/>
    </cofactor>
    <text evidence="19">Binds 2 divalent metal cations per subunit. Magnesium or manganese.</text>
</comment>
<protein>
    <recommendedName>
        <fullName evidence="19">Riboflavin biosynthesis protein RibBA</fullName>
    </recommendedName>
    <domain>
        <recommendedName>
            <fullName evidence="19">3,4-dihydroxy-2-butanone 4-phosphate synthase</fullName>
            <shortName evidence="19">DHBP synthase</shortName>
            <ecNumber evidence="19">4.1.99.12</ecNumber>
        </recommendedName>
    </domain>
    <domain>
        <recommendedName>
            <fullName evidence="19">GTP cyclohydrolase-2</fullName>
            <ecNumber evidence="19">3.5.4.25</ecNumber>
        </recommendedName>
        <alternativeName>
            <fullName evidence="19">GTP cyclohydrolase II</fullName>
        </alternativeName>
    </domain>
</protein>
<feature type="binding site" evidence="19">
    <location>
        <position position="280"/>
    </location>
    <ligand>
        <name>GTP</name>
        <dbReference type="ChEBI" id="CHEBI:37565"/>
    </ligand>
</feature>
<evidence type="ECO:0000256" key="12">
    <source>
        <dbReference type="ARBA" id="ARBA00022842"/>
    </source>
</evidence>
<keyword evidence="15 19" id="KW-0456">Lyase</keyword>
<evidence type="ECO:0000256" key="10">
    <source>
        <dbReference type="ARBA" id="ARBA00022801"/>
    </source>
</evidence>
<comment type="cofactor">
    <cofactor evidence="19">
        <name>Zn(2+)</name>
        <dbReference type="ChEBI" id="CHEBI:29105"/>
    </cofactor>
    <text evidence="19">Binds 1 zinc ion per subunit.</text>
</comment>
<organism evidence="21 22">
    <name type="scientific">Hoyosella subflava (strain DSM 45089 / JCM 17490 / NBRC 109087 / DQS3-9A1)</name>
    <name type="common">Amycolicicoccus subflavus</name>
    <dbReference type="NCBI Taxonomy" id="443218"/>
    <lineage>
        <taxon>Bacteria</taxon>
        <taxon>Bacillati</taxon>
        <taxon>Actinomycetota</taxon>
        <taxon>Actinomycetes</taxon>
        <taxon>Mycobacteriales</taxon>
        <taxon>Hoyosellaceae</taxon>
        <taxon>Hoyosella</taxon>
    </lineage>
</organism>
<dbReference type="HOGENOM" id="CLU_020273_1_2_11"/>
<feature type="region of interest" description="DHBP synthase" evidence="19">
    <location>
        <begin position="1"/>
        <end position="204"/>
    </location>
</feature>
<reference evidence="21 22" key="1">
    <citation type="journal article" date="2011" name="J. Bacteriol.">
        <title>Complete genome sequence of Amycolicicoccus subflavus DQS3-9A1T, an actinomycete isolated from crude oil-polluted soil.</title>
        <authorList>
            <person name="Cai M."/>
            <person name="Chen W.M."/>
            <person name="Nie Y."/>
            <person name="Chi C.Q."/>
            <person name="Wang Y.N."/>
            <person name="Tang Y.Q."/>
            <person name="Li G.Y."/>
            <person name="Wu X.L."/>
        </authorList>
    </citation>
    <scope>NUCLEOTIDE SEQUENCE [LARGE SCALE GENOMIC DNA]</scope>
    <source>
        <strain evidence="22">DSM 45089 / DQS3-9A1</strain>
    </source>
</reference>
<dbReference type="eggNOG" id="COG0807">
    <property type="taxonomic scope" value="Bacteria"/>
</dbReference>
<dbReference type="HAMAP" id="MF_01283">
    <property type="entry name" value="RibBA"/>
    <property type="match status" value="1"/>
</dbReference>
<evidence type="ECO:0000256" key="2">
    <source>
        <dbReference type="ARBA" id="ARBA00001936"/>
    </source>
</evidence>
<keyword evidence="11 19" id="KW-0862">Zinc</keyword>
<dbReference type="PANTHER" id="PTHR21327">
    <property type="entry name" value="GTP CYCLOHYDROLASE II-RELATED"/>
    <property type="match status" value="1"/>
</dbReference>
<feature type="binding site" evidence="19">
    <location>
        <position position="144"/>
    </location>
    <ligand>
        <name>Mg(2+)</name>
        <dbReference type="ChEBI" id="CHEBI:18420"/>
        <label>2</label>
    </ligand>
</feature>
<feature type="region of interest" description="GTP cyclohydrolase II" evidence="19">
    <location>
        <begin position="205"/>
        <end position="422"/>
    </location>
</feature>
<evidence type="ECO:0000256" key="19">
    <source>
        <dbReference type="HAMAP-Rule" id="MF_01283"/>
    </source>
</evidence>
<evidence type="ECO:0000256" key="13">
    <source>
        <dbReference type="ARBA" id="ARBA00023134"/>
    </source>
</evidence>
<dbReference type="UniPathway" id="UPA00275">
    <property type="reaction ID" value="UER00399"/>
</dbReference>
<dbReference type="EC" id="4.1.99.12" evidence="19"/>
<feature type="domain" description="GTP cyclohydrolase II" evidence="20">
    <location>
        <begin position="211"/>
        <end position="381"/>
    </location>
</feature>
<keyword evidence="9 19" id="KW-0547">Nucleotide-binding</keyword>
<evidence type="ECO:0000256" key="3">
    <source>
        <dbReference type="ARBA" id="ARBA00002284"/>
    </source>
</evidence>
<keyword evidence="12 19" id="KW-0460">Magnesium</keyword>
<dbReference type="eggNOG" id="COG0108">
    <property type="taxonomic scope" value="Bacteria"/>
</dbReference>
<comment type="function">
    <text evidence="17 19">Catalyzes the conversion of GTP to 2,5-diamino-6-ribosylamino-4(3H)-pyrimidinone 5'-phosphate (DARP), formate and pyrophosphate.</text>
</comment>
<dbReference type="GO" id="GO:0008686">
    <property type="term" value="F:3,4-dihydroxy-2-butanone-4-phosphate synthase activity"/>
    <property type="evidence" value="ECO:0007669"/>
    <property type="project" value="UniProtKB-UniRule"/>
</dbReference>
<dbReference type="Pfam" id="PF00925">
    <property type="entry name" value="GTP_cyclohydro2"/>
    <property type="match status" value="1"/>
</dbReference>
<name>F6EMH0_HOYSD</name>
<evidence type="ECO:0000256" key="17">
    <source>
        <dbReference type="ARBA" id="ARBA00043932"/>
    </source>
</evidence>
<comment type="pathway">
    <text evidence="4 19">Cofactor biosynthesis; riboflavin biosynthesis; 5-amino-6-(D-ribitylamino)uracil from GTP: step 1/4.</text>
</comment>
<dbReference type="HAMAP" id="MF_00179">
    <property type="entry name" value="RibA"/>
    <property type="match status" value="1"/>
</dbReference>
<sequence>MIRFDSVERAIADIAAGKAVVVVDDEDRENEGDLIFAAEKATPELLAFMVRYTSGYVCVPLDGADCDRLGLPPMFATNQDKHQTAYTVTVDAKEGVGTGISAADRSITCQLLADPAARPEDFTRPGHVVPLRAKEGGVMRRAGHTEAAVDLSRLAGLRPAGVICEIVSQKDEGYMAKADELRVFADDHNLAMISIADLISWRRKNEKHVVRVADARIPTPYGEFRAVGFRSIYDEVEHVALVLGDIPGPDGKGTDVLVRVHSECLTGDIFGSLRCDCGPQLDAAMRMVAEEGRGVVLYMRGHEGRGIGLMHKLQAYQLQDAGSDTVDANLALGLPADARDYGIGAQILVDLGVTTMRLLTNNPAKRAGLDGYGLAISDRVPMPIRANKENIHYLRTKRDRMGHELEGLDEHFDPRGIEGGAT</sequence>
<dbReference type="EC" id="3.5.4.25" evidence="19"/>
<dbReference type="AlphaFoldDB" id="F6EMH0"/>
<dbReference type="NCBIfam" id="NF006803">
    <property type="entry name" value="PRK09311.1"/>
    <property type="match status" value="1"/>
</dbReference>
<evidence type="ECO:0000256" key="9">
    <source>
        <dbReference type="ARBA" id="ARBA00022741"/>
    </source>
</evidence>
<feature type="binding site" evidence="19">
    <location>
        <begin position="141"/>
        <end position="145"/>
    </location>
    <ligand>
        <name>D-ribulose 5-phosphate</name>
        <dbReference type="ChEBI" id="CHEBI:58121"/>
    </ligand>
</feature>
<feature type="site" description="Essential for DHBP synthase activity" evidence="19">
    <location>
        <position position="127"/>
    </location>
</feature>
<dbReference type="GO" id="GO:0009231">
    <property type="term" value="P:riboflavin biosynthetic process"/>
    <property type="evidence" value="ECO:0007669"/>
    <property type="project" value="UniProtKB-UniRule"/>
</dbReference>
<feature type="binding site" evidence="19">
    <location>
        <begin position="28"/>
        <end position="29"/>
    </location>
    <ligand>
        <name>D-ribulose 5-phosphate</name>
        <dbReference type="ChEBI" id="CHEBI:58121"/>
    </ligand>
</feature>
<dbReference type="KEGG" id="asd:AS9A_1881"/>
<feature type="active site" description="Proton acceptor; for GTP cyclohydrolase activity" evidence="19">
    <location>
        <position position="337"/>
    </location>
</feature>
<dbReference type="InterPro" id="IPR016299">
    <property type="entry name" value="Riboflavin_synth_RibBA"/>
</dbReference>
<dbReference type="GO" id="GO:0003935">
    <property type="term" value="F:GTP cyclohydrolase II activity"/>
    <property type="evidence" value="ECO:0007669"/>
    <property type="project" value="UniProtKB-UniRule"/>
</dbReference>
<dbReference type="EMBL" id="CP002786">
    <property type="protein sequence ID" value="AEF40330.1"/>
    <property type="molecule type" value="Genomic_DNA"/>
</dbReference>
<feature type="binding site" evidence="19">
    <location>
        <position position="360"/>
    </location>
    <ligand>
        <name>GTP</name>
        <dbReference type="ChEBI" id="CHEBI:37565"/>
    </ligand>
</feature>
<keyword evidence="7 19" id="KW-0686">Riboflavin biosynthesis</keyword>
<dbReference type="GO" id="GO:0005525">
    <property type="term" value="F:GTP binding"/>
    <property type="evidence" value="ECO:0007669"/>
    <property type="project" value="UniProtKB-KW"/>
</dbReference>
<dbReference type="STRING" id="443218.AS9A_1881"/>
<evidence type="ECO:0000256" key="5">
    <source>
        <dbReference type="ARBA" id="ARBA00004904"/>
    </source>
</evidence>
<feature type="binding site" evidence="19">
    <location>
        <position position="29"/>
    </location>
    <ligand>
        <name>Mg(2+)</name>
        <dbReference type="ChEBI" id="CHEBI:18420"/>
        <label>2</label>
    </ligand>
</feature>
<evidence type="ECO:0000256" key="11">
    <source>
        <dbReference type="ARBA" id="ARBA00022833"/>
    </source>
</evidence>
<keyword evidence="14 19" id="KW-0464">Manganese</keyword>
<dbReference type="GO" id="GO:0005829">
    <property type="term" value="C:cytosol"/>
    <property type="evidence" value="ECO:0007669"/>
    <property type="project" value="TreeGrafter"/>
</dbReference>
<dbReference type="InterPro" id="IPR000926">
    <property type="entry name" value="RibA"/>
</dbReference>
<evidence type="ECO:0000256" key="14">
    <source>
        <dbReference type="ARBA" id="ARBA00023211"/>
    </source>
</evidence>
<comment type="cofactor">
    <cofactor evidence="2">
        <name>Mn(2+)</name>
        <dbReference type="ChEBI" id="CHEBI:29035"/>
    </cofactor>
</comment>
<dbReference type="RefSeq" id="WP_013806679.1">
    <property type="nucleotide sequence ID" value="NC_015564.1"/>
</dbReference>
<feature type="binding site" evidence="19">
    <location>
        <position position="275"/>
    </location>
    <ligand>
        <name>Zn(2+)</name>
        <dbReference type="ChEBI" id="CHEBI:29105"/>
        <note>catalytic</note>
    </ligand>
</feature>
<accession>F6EMH0</accession>
<comment type="similarity">
    <text evidence="6 19">In the N-terminal section; belongs to the DHBP synthase family.</text>
</comment>
<dbReference type="PANTHER" id="PTHR21327:SF18">
    <property type="entry name" value="3,4-DIHYDROXY-2-BUTANONE 4-PHOSPHATE SYNTHASE"/>
    <property type="match status" value="1"/>
</dbReference>
<feature type="active site" description="Nucleophile; for GTP cyclohydrolase activity" evidence="19">
    <location>
        <position position="339"/>
    </location>
</feature>
<gene>
    <name evidence="21" type="primary">ribA</name>
    <name evidence="19" type="synonym">ribBA</name>
    <name evidence="21" type="ordered locus">AS9A_1881</name>
</gene>
<dbReference type="CDD" id="cd00641">
    <property type="entry name" value="GTP_cyclohydro2"/>
    <property type="match status" value="1"/>
</dbReference>
<evidence type="ECO:0000256" key="7">
    <source>
        <dbReference type="ARBA" id="ARBA00022619"/>
    </source>
</evidence>
<comment type="catalytic activity">
    <reaction evidence="18 19">
        <text>GTP + 4 H2O = 2,5-diamino-6-hydroxy-4-(5-phosphoribosylamino)-pyrimidine + formate + 2 phosphate + 3 H(+)</text>
        <dbReference type="Rhea" id="RHEA:23704"/>
        <dbReference type="ChEBI" id="CHEBI:15377"/>
        <dbReference type="ChEBI" id="CHEBI:15378"/>
        <dbReference type="ChEBI" id="CHEBI:15740"/>
        <dbReference type="ChEBI" id="CHEBI:37565"/>
        <dbReference type="ChEBI" id="CHEBI:43474"/>
        <dbReference type="ChEBI" id="CHEBI:58614"/>
        <dbReference type="EC" id="3.5.4.25"/>
    </reaction>
</comment>
<feature type="binding site" evidence="19">
    <location>
        <position position="325"/>
    </location>
    <ligand>
        <name>GTP</name>
        <dbReference type="ChEBI" id="CHEBI:37565"/>
    </ligand>
</feature>
<dbReference type="PIRSF" id="PIRSF001259">
    <property type="entry name" value="RibA"/>
    <property type="match status" value="1"/>
</dbReference>
<dbReference type="FunFam" id="3.40.50.10990:FF:000001">
    <property type="entry name" value="Riboflavin biosynthesis protein RibBA"/>
    <property type="match status" value="1"/>
</dbReference>
<evidence type="ECO:0000256" key="8">
    <source>
        <dbReference type="ARBA" id="ARBA00022723"/>
    </source>
</evidence>
<keyword evidence="8 19" id="KW-0479">Metal-binding</keyword>
<feature type="binding site" evidence="19">
    <location>
        <begin position="303"/>
        <end position="305"/>
    </location>
    <ligand>
        <name>GTP</name>
        <dbReference type="ChEBI" id="CHEBI:37565"/>
    </ligand>
</feature>
<dbReference type="Gene3D" id="3.90.870.10">
    <property type="entry name" value="DHBP synthase"/>
    <property type="match status" value="1"/>
</dbReference>
<comment type="function">
    <text evidence="3 19">Catalyzes the conversion of D-ribulose 5-phosphate to formate and 3,4-dihydroxy-2-butanone 4-phosphate.</text>
</comment>
<proteinExistence type="inferred from homology"/>
<evidence type="ECO:0000256" key="18">
    <source>
        <dbReference type="ARBA" id="ARBA00049295"/>
    </source>
</evidence>
<dbReference type="GO" id="GO:0030145">
    <property type="term" value="F:manganese ion binding"/>
    <property type="evidence" value="ECO:0007669"/>
    <property type="project" value="UniProtKB-UniRule"/>
</dbReference>
<evidence type="ECO:0000256" key="4">
    <source>
        <dbReference type="ARBA" id="ARBA00004853"/>
    </source>
</evidence>
<dbReference type="NCBIfam" id="TIGR00505">
    <property type="entry name" value="ribA"/>
    <property type="match status" value="1"/>
</dbReference>
<evidence type="ECO:0000259" key="20">
    <source>
        <dbReference type="Pfam" id="PF00925"/>
    </source>
</evidence>
<feature type="binding site" evidence="19">
    <location>
        <position position="33"/>
    </location>
    <ligand>
        <name>D-ribulose 5-phosphate</name>
        <dbReference type="ChEBI" id="CHEBI:58121"/>
    </ligand>
</feature>
<dbReference type="NCBIfam" id="NF001591">
    <property type="entry name" value="PRK00393.1"/>
    <property type="match status" value="1"/>
</dbReference>
<keyword evidence="10 19" id="KW-0378">Hydrolase</keyword>
<comment type="catalytic activity">
    <reaction evidence="1 19">
        <text>D-ribulose 5-phosphate = (2S)-2-hydroxy-3-oxobutyl phosphate + formate + H(+)</text>
        <dbReference type="Rhea" id="RHEA:18457"/>
        <dbReference type="ChEBI" id="CHEBI:15378"/>
        <dbReference type="ChEBI" id="CHEBI:15740"/>
        <dbReference type="ChEBI" id="CHEBI:58121"/>
        <dbReference type="ChEBI" id="CHEBI:58830"/>
        <dbReference type="EC" id="4.1.99.12"/>
    </reaction>
</comment>
<comment type="pathway">
    <text evidence="5 19">Cofactor biosynthesis; riboflavin biosynthesis; 2-hydroxy-3-oxobutyl phosphate from D-ribulose 5-phosphate: step 1/1.</text>
</comment>